<gene>
    <name evidence="3" type="ORF">CORMATOL_02671</name>
</gene>
<organism evidence="3 4">
    <name type="scientific">Corynebacterium matruchotii ATCC 33806</name>
    <dbReference type="NCBI Taxonomy" id="566549"/>
    <lineage>
        <taxon>Bacteria</taxon>
        <taxon>Bacillati</taxon>
        <taxon>Actinomycetota</taxon>
        <taxon>Actinomycetes</taxon>
        <taxon>Mycobacteriales</taxon>
        <taxon>Corynebacteriaceae</taxon>
        <taxon>Corynebacterium</taxon>
    </lineage>
</organism>
<feature type="signal peptide" evidence="2">
    <location>
        <begin position="1"/>
        <end position="23"/>
    </location>
</feature>
<evidence type="ECO:0000256" key="1">
    <source>
        <dbReference type="SAM" id="MobiDB-lite"/>
    </source>
</evidence>
<accession>C0E6N5</accession>
<dbReference type="Proteomes" id="UP000006247">
    <property type="component" value="Unassembled WGS sequence"/>
</dbReference>
<evidence type="ECO:0000313" key="4">
    <source>
        <dbReference type="Proteomes" id="UP000006247"/>
    </source>
</evidence>
<evidence type="ECO:0000256" key="2">
    <source>
        <dbReference type="SAM" id="SignalP"/>
    </source>
</evidence>
<feature type="compositionally biased region" description="Low complexity" evidence="1">
    <location>
        <begin position="35"/>
        <end position="50"/>
    </location>
</feature>
<reference evidence="3 4" key="1">
    <citation type="submission" date="2009-01" db="EMBL/GenBank/DDBJ databases">
        <authorList>
            <person name="Fulton L."/>
            <person name="Clifton S."/>
            <person name="Chinwalla A.T."/>
            <person name="Mitreva M."/>
            <person name="Sodergren E."/>
            <person name="Weinstock G."/>
            <person name="Clifton S."/>
            <person name="Dooling D.J."/>
            <person name="Fulton B."/>
            <person name="Minx P."/>
            <person name="Pepin K.H."/>
            <person name="Johnson M."/>
            <person name="Bhonagiri V."/>
            <person name="Nash W.E."/>
            <person name="Mardis E.R."/>
            <person name="Wilson R.K."/>
        </authorList>
    </citation>
    <scope>NUCLEOTIDE SEQUENCE [LARGE SCALE GENOMIC DNA]</scope>
    <source>
        <strain evidence="3 4">ATCC 33806</strain>
    </source>
</reference>
<feature type="region of interest" description="Disordered" evidence="1">
    <location>
        <begin position="35"/>
        <end position="55"/>
    </location>
</feature>
<dbReference type="HOGENOM" id="CLU_1812534_0_0_11"/>
<protein>
    <recommendedName>
        <fullName evidence="5">Lectin-like protein BA14k</fullName>
    </recommendedName>
</protein>
<sequence length="142" mass="14963">MRKALPVILFTVFLAGCHGGGSAPVTVTKTVTVPASKPTSQHSSRSTTTSLVTPAAGTAAQQTIVQQIPQPIYEPTPVPTIYNPEPDNFDSDVPLGFTAAPTGSPQPLWDKSISYCMDDPVYERGTTMFTDGTTGWTSECAG</sequence>
<dbReference type="AlphaFoldDB" id="C0E6N5"/>
<proteinExistence type="predicted"/>
<keyword evidence="2" id="KW-0732">Signal</keyword>
<evidence type="ECO:0008006" key="5">
    <source>
        <dbReference type="Google" id="ProtNLM"/>
    </source>
</evidence>
<evidence type="ECO:0000313" key="3">
    <source>
        <dbReference type="EMBL" id="EEG25745.1"/>
    </source>
</evidence>
<dbReference type="PROSITE" id="PS51257">
    <property type="entry name" value="PROKAR_LIPOPROTEIN"/>
    <property type="match status" value="1"/>
</dbReference>
<comment type="caution">
    <text evidence="3">The sequence shown here is derived from an EMBL/GenBank/DDBJ whole genome shotgun (WGS) entry which is preliminary data.</text>
</comment>
<feature type="chain" id="PRO_5002897685" description="Lectin-like protein BA14k" evidence="2">
    <location>
        <begin position="24"/>
        <end position="142"/>
    </location>
</feature>
<name>C0E6N5_9CORY</name>
<dbReference type="EMBL" id="ACEB01000046">
    <property type="protein sequence ID" value="EEG25745.1"/>
    <property type="molecule type" value="Genomic_DNA"/>
</dbReference>